<reference evidence="1" key="1">
    <citation type="submission" date="2016-03" db="EMBL/GenBank/DDBJ databases">
        <authorList>
            <person name="Ploux O."/>
        </authorList>
    </citation>
    <scope>NUCLEOTIDE SEQUENCE</scope>
    <source>
        <strain evidence="1">UC10</strain>
    </source>
</reference>
<proteinExistence type="predicted"/>
<dbReference type="EMBL" id="FLTS01000001">
    <property type="protein sequence ID" value="SBV35985.1"/>
    <property type="molecule type" value="Genomic_DNA"/>
</dbReference>
<accession>A0A1Y5Q5D5</accession>
<gene>
    <name evidence="1" type="ORF">STPYR_10915</name>
</gene>
<evidence type="ECO:0000313" key="1">
    <source>
        <dbReference type="EMBL" id="SBV35985.1"/>
    </source>
</evidence>
<dbReference type="AlphaFoldDB" id="A0A1Y5Q5D5"/>
<sequence>MRAISRKIAANFCHLYTSDN</sequence>
<organism evidence="1">
    <name type="scientific">uncultured Stenotrophomonas sp</name>
    <dbReference type="NCBI Taxonomy" id="165438"/>
    <lineage>
        <taxon>Bacteria</taxon>
        <taxon>Pseudomonadati</taxon>
        <taxon>Pseudomonadota</taxon>
        <taxon>Gammaproteobacteria</taxon>
        <taxon>Lysobacterales</taxon>
        <taxon>Lysobacteraceae</taxon>
        <taxon>Stenotrophomonas</taxon>
        <taxon>environmental samples</taxon>
    </lineage>
</organism>
<protein>
    <submittedName>
        <fullName evidence="1">Uncharacterized protein</fullName>
    </submittedName>
</protein>
<name>A0A1Y5Q5D5_9GAMM</name>